<dbReference type="WBParaSite" id="PDA_v2.g5472.t1">
    <property type="protein sequence ID" value="PDA_v2.g5472.t1"/>
    <property type="gene ID" value="PDA_v2.g5472"/>
</dbReference>
<dbReference type="Proteomes" id="UP000887578">
    <property type="component" value="Unplaced"/>
</dbReference>
<organism evidence="1 2">
    <name type="scientific">Panagrolaimus davidi</name>
    <dbReference type="NCBI Taxonomy" id="227884"/>
    <lineage>
        <taxon>Eukaryota</taxon>
        <taxon>Metazoa</taxon>
        <taxon>Ecdysozoa</taxon>
        <taxon>Nematoda</taxon>
        <taxon>Chromadorea</taxon>
        <taxon>Rhabditida</taxon>
        <taxon>Tylenchina</taxon>
        <taxon>Panagrolaimomorpha</taxon>
        <taxon>Panagrolaimoidea</taxon>
        <taxon>Panagrolaimidae</taxon>
        <taxon>Panagrolaimus</taxon>
    </lineage>
</organism>
<keyword evidence="1" id="KW-1185">Reference proteome</keyword>
<dbReference type="AlphaFoldDB" id="A0A914QP55"/>
<reference evidence="2" key="1">
    <citation type="submission" date="2022-11" db="UniProtKB">
        <authorList>
            <consortium name="WormBaseParasite"/>
        </authorList>
    </citation>
    <scope>IDENTIFICATION</scope>
</reference>
<name>A0A914QP55_9BILA</name>
<accession>A0A914QP55</accession>
<protein>
    <submittedName>
        <fullName evidence="2">Uncharacterized protein</fullName>
    </submittedName>
</protein>
<sequence>MSLYYKERSDEEIADLENDKIVFTFPWIIELPPHPNGVLIRGRITTAYGVVHSSWHMYFSRIGIKLRNYNFSNQTRVWNGTCFISYNLFCDTDMRYLFHGSIPCRRIVLNLTSKLMRMRFAEKKRC</sequence>
<evidence type="ECO:0000313" key="2">
    <source>
        <dbReference type="WBParaSite" id="PDA_v2.g5472.t1"/>
    </source>
</evidence>
<proteinExistence type="predicted"/>
<evidence type="ECO:0000313" key="1">
    <source>
        <dbReference type="Proteomes" id="UP000887578"/>
    </source>
</evidence>